<reference evidence="3" key="1">
    <citation type="journal article" date="2015" name="Genome Announc.">
        <title>Draft Genome Sequence of an Anaerobic Ammonium-Oxidizing Bacterium, "Candidatus Brocadia sinica".</title>
        <authorList>
            <person name="Oshiki M."/>
            <person name="Shinyako-Hata K."/>
            <person name="Satoh H."/>
            <person name="Okabe S."/>
        </authorList>
    </citation>
    <scope>NUCLEOTIDE SEQUENCE [LARGE SCALE GENOMIC DNA]</scope>
    <source>
        <strain evidence="3">JPN1</strain>
    </source>
</reference>
<evidence type="ECO:0000313" key="3">
    <source>
        <dbReference type="Proteomes" id="UP000032309"/>
    </source>
</evidence>
<organism evidence="2 3">
    <name type="scientific">Candidatus Brocadia sinica JPN1</name>
    <dbReference type="NCBI Taxonomy" id="1197129"/>
    <lineage>
        <taxon>Bacteria</taxon>
        <taxon>Pseudomonadati</taxon>
        <taxon>Planctomycetota</taxon>
        <taxon>Candidatus Brocadiia</taxon>
        <taxon>Candidatus Brocadiales</taxon>
        <taxon>Candidatus Brocadiaceae</taxon>
        <taxon>Candidatus Brocadia</taxon>
    </lineage>
</organism>
<protein>
    <submittedName>
        <fullName evidence="2">3-isopropylmalate dehydratase large subunit</fullName>
    </submittedName>
</protein>
<keyword evidence="1" id="KW-0732">Signal</keyword>
<dbReference type="Proteomes" id="UP000032309">
    <property type="component" value="Unassembled WGS sequence"/>
</dbReference>
<gene>
    <name evidence="2" type="ORF">BROSI_A0917</name>
</gene>
<feature type="chain" id="PRO_5046022695" evidence="1">
    <location>
        <begin position="22"/>
        <end position="59"/>
    </location>
</feature>
<accession>A0ABQ0JUL4</accession>
<name>A0ABQ0JUL4_9BACT</name>
<evidence type="ECO:0000256" key="1">
    <source>
        <dbReference type="SAM" id="SignalP"/>
    </source>
</evidence>
<dbReference type="SUPFAM" id="SSF52833">
    <property type="entry name" value="Thioredoxin-like"/>
    <property type="match status" value="1"/>
</dbReference>
<keyword evidence="3" id="KW-1185">Reference proteome</keyword>
<sequence>MLKYVLPCLILFVAPLAVSLAAETKNIPPSIVWEKTLEDAITKAKTMGKPVLLDFFAPT</sequence>
<feature type="signal peptide" evidence="1">
    <location>
        <begin position="1"/>
        <end position="21"/>
    </location>
</feature>
<proteinExistence type="predicted"/>
<comment type="caution">
    <text evidence="2">The sequence shown here is derived from an EMBL/GenBank/DDBJ whole genome shotgun (WGS) entry which is preliminary data.</text>
</comment>
<evidence type="ECO:0000313" key="2">
    <source>
        <dbReference type="EMBL" id="GAN32403.1"/>
    </source>
</evidence>
<dbReference type="Gene3D" id="3.40.30.10">
    <property type="entry name" value="Glutaredoxin"/>
    <property type="match status" value="1"/>
</dbReference>
<dbReference type="EMBL" id="BAFN01000001">
    <property type="protein sequence ID" value="GAN32403.1"/>
    <property type="molecule type" value="Genomic_DNA"/>
</dbReference>
<dbReference type="InterPro" id="IPR036249">
    <property type="entry name" value="Thioredoxin-like_sf"/>
</dbReference>